<dbReference type="Gene3D" id="3.40.50.2300">
    <property type="match status" value="2"/>
</dbReference>
<evidence type="ECO:0000313" key="5">
    <source>
        <dbReference type="Proteomes" id="UP000481109"/>
    </source>
</evidence>
<dbReference type="Proteomes" id="UP000481109">
    <property type="component" value="Unassembled WGS sequence"/>
</dbReference>
<feature type="non-terminal residue" evidence="4">
    <location>
        <position position="1"/>
    </location>
</feature>
<dbReference type="PANTHER" id="PTHR30483">
    <property type="entry name" value="LEUCINE-SPECIFIC-BINDING PROTEIN"/>
    <property type="match status" value="1"/>
</dbReference>
<dbReference type="EMBL" id="JAAKZW010000277">
    <property type="protein sequence ID" value="NGO81060.1"/>
    <property type="molecule type" value="Genomic_DNA"/>
</dbReference>
<name>A0A6G4XWB4_9ACTN</name>
<comment type="similarity">
    <text evidence="1">Belongs to the leucine-binding protein family.</text>
</comment>
<dbReference type="AlphaFoldDB" id="A0A6G4XWB4"/>
<dbReference type="PANTHER" id="PTHR30483:SF6">
    <property type="entry name" value="PERIPLASMIC BINDING PROTEIN OF ABC TRANSPORTER FOR NATURAL AMINO ACIDS"/>
    <property type="match status" value="1"/>
</dbReference>
<feature type="domain" description="Leucine-binding protein" evidence="3">
    <location>
        <begin position="43"/>
        <end position="358"/>
    </location>
</feature>
<evidence type="ECO:0000313" key="4">
    <source>
        <dbReference type="EMBL" id="NGO81060.1"/>
    </source>
</evidence>
<dbReference type="InterPro" id="IPR028082">
    <property type="entry name" value="Peripla_BP_I"/>
</dbReference>
<dbReference type="Pfam" id="PF13458">
    <property type="entry name" value="Peripla_BP_6"/>
    <property type="match status" value="1"/>
</dbReference>
<sequence>LENEGPVVAGGGAVWWAAGRGESAGGTGSGPVPTYGIGLQVDRKSPAGRGVARGVELAVAQFNARDDRPFIFELREVPGVPTEAAATARQLSADKRVVAVIGPTSEAAVRAVVPMYKKVSMPLLLTTPAGSDMDGTRNRGLLKLSPDLNTQVSAMTRFLSAVEPVTRTAVVEDRAGGEMSWRLARALKEFPPSEGRTTVHQVAAERGDFAAAVRAALAAGAQAVVYAGLSSGRAARLARALTEARFQGPRLAAEPVMTGFAAAAGEAAEGWTFTATFVDPAELPRAEEFVAAYRERYKVTRTDRHAVEAYDAVQCLAAAMSALGTERVERGAIAGRVEKTTYKGLAKTLAISEATNALVISNGLFLWRIEEGRERFLGLAEDL</sequence>
<dbReference type="InterPro" id="IPR051010">
    <property type="entry name" value="BCAA_transport"/>
</dbReference>
<gene>
    <name evidence="4" type="ORF">G6045_36175</name>
</gene>
<evidence type="ECO:0000256" key="1">
    <source>
        <dbReference type="ARBA" id="ARBA00010062"/>
    </source>
</evidence>
<evidence type="ECO:0000256" key="2">
    <source>
        <dbReference type="ARBA" id="ARBA00022729"/>
    </source>
</evidence>
<keyword evidence="5" id="KW-1185">Reference proteome</keyword>
<comment type="caution">
    <text evidence="4">The sequence shown here is derived from an EMBL/GenBank/DDBJ whole genome shotgun (WGS) entry which is preliminary data.</text>
</comment>
<keyword evidence="2" id="KW-0732">Signal</keyword>
<proteinExistence type="inferred from homology"/>
<dbReference type="SUPFAM" id="SSF53822">
    <property type="entry name" value="Periplasmic binding protein-like I"/>
    <property type="match status" value="1"/>
</dbReference>
<dbReference type="RefSeq" id="WP_165336465.1">
    <property type="nucleotide sequence ID" value="NZ_JAAKZW010000277.1"/>
</dbReference>
<organism evidence="4 5">
    <name type="scientific">Streptomyces mesophilus</name>
    <dbReference type="NCBI Taxonomy" id="1775132"/>
    <lineage>
        <taxon>Bacteria</taxon>
        <taxon>Bacillati</taxon>
        <taxon>Actinomycetota</taxon>
        <taxon>Actinomycetes</taxon>
        <taxon>Kitasatosporales</taxon>
        <taxon>Streptomycetaceae</taxon>
        <taxon>Streptomyces</taxon>
    </lineage>
</organism>
<evidence type="ECO:0000259" key="3">
    <source>
        <dbReference type="Pfam" id="PF13458"/>
    </source>
</evidence>
<accession>A0A6G4XWB4</accession>
<protein>
    <submittedName>
        <fullName evidence="4">ABC transporter substrate-binding protein</fullName>
    </submittedName>
</protein>
<reference evidence="4 5" key="1">
    <citation type="submission" date="2020-02" db="EMBL/GenBank/DDBJ databases">
        <title>Whole-genome analyses of novel actinobacteria.</title>
        <authorList>
            <person name="Sahin N."/>
            <person name="Tokatli A."/>
        </authorList>
    </citation>
    <scope>NUCLEOTIDE SEQUENCE [LARGE SCALE GENOMIC DNA]</scope>
    <source>
        <strain evidence="4 5">YC504</strain>
    </source>
</reference>
<dbReference type="InterPro" id="IPR028081">
    <property type="entry name" value="Leu-bd"/>
</dbReference>